<organism evidence="2 3">
    <name type="scientific">Nocardiopsis alba (strain ATCC BAA-2165 / BE74)</name>
    <dbReference type="NCBI Taxonomy" id="1205910"/>
    <lineage>
        <taxon>Bacteria</taxon>
        <taxon>Bacillati</taxon>
        <taxon>Actinomycetota</taxon>
        <taxon>Actinomycetes</taxon>
        <taxon>Streptosporangiales</taxon>
        <taxon>Nocardiopsidaceae</taxon>
        <taxon>Nocardiopsis</taxon>
    </lineage>
</organism>
<gene>
    <name evidence="2" type="ordered locus">B005_0718</name>
</gene>
<evidence type="ECO:0000313" key="3">
    <source>
        <dbReference type="Proteomes" id="UP000003779"/>
    </source>
</evidence>
<protein>
    <submittedName>
        <fullName evidence="2">Uncharacterized protein</fullName>
    </submittedName>
</protein>
<evidence type="ECO:0000313" key="2">
    <source>
        <dbReference type="EMBL" id="AFR07300.1"/>
    </source>
</evidence>
<proteinExistence type="predicted"/>
<dbReference type="AlphaFoldDB" id="J7L773"/>
<dbReference type="EMBL" id="CP003788">
    <property type="protein sequence ID" value="AFR07300.1"/>
    <property type="molecule type" value="Genomic_DNA"/>
</dbReference>
<feature type="region of interest" description="Disordered" evidence="1">
    <location>
        <begin position="1"/>
        <end position="67"/>
    </location>
</feature>
<name>J7L773_NOCAA</name>
<dbReference type="HOGENOM" id="CLU_2808101_0_0_11"/>
<dbReference type="KEGG" id="nal:B005_0718"/>
<accession>J7L773</accession>
<dbReference type="Proteomes" id="UP000003779">
    <property type="component" value="Chromosome"/>
</dbReference>
<dbReference type="STRING" id="1205910.B005_0718"/>
<reference evidence="3" key="2">
    <citation type="submission" date="2012-08" db="EMBL/GenBank/DDBJ databases">
        <title>Whole-genome sequence of Nocardiopsis alba strain ATCC BAA-2165 associated with honeybees.</title>
        <authorList>
            <person name="Qiao J."/>
            <person name="Chen L."/>
            <person name="Li Y."/>
            <person name="Wang J."/>
            <person name="Zhang W."/>
            <person name="Chen S."/>
        </authorList>
    </citation>
    <scope>NUCLEOTIDE SEQUENCE [LARGE SCALE GENOMIC DNA]</scope>
    <source>
        <strain evidence="3">ATCC BAA-2165 / BE74</strain>
    </source>
</reference>
<reference evidence="2 3" key="1">
    <citation type="journal article" date="2012" name="J. Bacteriol.">
        <title>Whole-Genome Sequence of Nocardiopsis alba Strain ATCC BAA-2165, Associated with Honeybees.</title>
        <authorList>
            <person name="Qiao J."/>
            <person name="Chen L."/>
            <person name="Li Y."/>
            <person name="Wang J."/>
            <person name="Zhang W."/>
            <person name="Chen S."/>
        </authorList>
    </citation>
    <scope>NUCLEOTIDE SEQUENCE [LARGE SCALE GENOMIC DNA]</scope>
    <source>
        <strain evidence="3">ATCC BAA-2165 / BE74</strain>
    </source>
</reference>
<sequence>MRDVFCLPASCPGGDDGRSSIEAHGTSPERAVSGDHYRGPTPVDRGNGTGAVRRVEPVAGTTPITPY</sequence>
<evidence type="ECO:0000256" key="1">
    <source>
        <dbReference type="SAM" id="MobiDB-lite"/>
    </source>
</evidence>